<keyword evidence="1" id="KW-0812">Transmembrane</keyword>
<evidence type="ECO:0000313" key="2">
    <source>
        <dbReference type="EMBL" id="CAD8819598.1"/>
    </source>
</evidence>
<reference evidence="2" key="1">
    <citation type="submission" date="2021-01" db="EMBL/GenBank/DDBJ databases">
        <authorList>
            <person name="Corre E."/>
            <person name="Pelletier E."/>
            <person name="Niang G."/>
            <person name="Scheremetjew M."/>
            <person name="Finn R."/>
            <person name="Kale V."/>
            <person name="Holt S."/>
            <person name="Cochrane G."/>
            <person name="Meng A."/>
            <person name="Brown T."/>
            <person name="Cohen L."/>
        </authorList>
    </citation>
    <scope>NUCLEOTIDE SEQUENCE</scope>
    <source>
        <strain evidence="2">CCMP3278</strain>
    </source>
</reference>
<name>A0A7S0ZEW0_9RHOD</name>
<dbReference type="EMBL" id="HBFP01005615">
    <property type="protein sequence ID" value="CAD8819598.1"/>
    <property type="molecule type" value="Transcribed_RNA"/>
</dbReference>
<gene>
    <name evidence="2" type="ORF">TOLI1172_LOCUS3987</name>
</gene>
<organism evidence="2">
    <name type="scientific">Timspurckia oligopyrenoides</name>
    <dbReference type="NCBI Taxonomy" id="708627"/>
    <lineage>
        <taxon>Eukaryota</taxon>
        <taxon>Rhodophyta</taxon>
        <taxon>Bangiophyceae</taxon>
        <taxon>Porphyridiales</taxon>
        <taxon>Porphyridiaceae</taxon>
        <taxon>Timspurckia</taxon>
    </lineage>
</organism>
<evidence type="ECO:0000256" key="1">
    <source>
        <dbReference type="SAM" id="Phobius"/>
    </source>
</evidence>
<accession>A0A7S0ZEW0</accession>
<feature type="transmembrane region" description="Helical" evidence="1">
    <location>
        <begin position="84"/>
        <end position="103"/>
    </location>
</feature>
<protein>
    <submittedName>
        <fullName evidence="2">Uncharacterized protein</fullName>
    </submittedName>
</protein>
<proteinExistence type="predicted"/>
<sequence>MVLSMCTTVEMPFLGMRNESSLVTKCMTSATRVASFSMNQIQSRSVPQHKAGRNRQLAMTVSVAQKGPGPVALLAAIAMRNPELFMCAVAPVLCGAIAMHFGFKKFQMSNCSKSL</sequence>
<keyword evidence="1" id="KW-1133">Transmembrane helix</keyword>
<dbReference type="AlphaFoldDB" id="A0A7S0ZEW0"/>
<keyword evidence="1" id="KW-0472">Membrane</keyword>